<dbReference type="EnsemblMetazoa" id="Aqu2.1.05489_001">
    <property type="protein sequence ID" value="Aqu2.1.05489_001"/>
    <property type="gene ID" value="Aqu2.1.05489"/>
</dbReference>
<dbReference type="GO" id="GO:0004521">
    <property type="term" value="F:RNA endonuclease activity"/>
    <property type="evidence" value="ECO:0007669"/>
    <property type="project" value="TreeGrafter"/>
</dbReference>
<dbReference type="InterPro" id="IPR050698">
    <property type="entry name" value="MBL"/>
</dbReference>
<dbReference type="CDD" id="cd16292">
    <property type="entry name" value="CPSF3-like_MBL-fold"/>
    <property type="match status" value="1"/>
</dbReference>
<dbReference type="Proteomes" id="UP000007879">
    <property type="component" value="Unassembled WGS sequence"/>
</dbReference>
<evidence type="ECO:0000313" key="2">
    <source>
        <dbReference type="EnsemblMetazoa" id="Aqu2.1.05489_001"/>
    </source>
</evidence>
<dbReference type="STRING" id="400682.A0A1X7STM0"/>
<dbReference type="eggNOG" id="KOG1137">
    <property type="taxonomic scope" value="Eukaryota"/>
</dbReference>
<dbReference type="GO" id="GO:0006398">
    <property type="term" value="P:mRNA 3'-end processing by stem-loop binding and cleavage"/>
    <property type="evidence" value="ECO:0007669"/>
    <property type="project" value="TreeGrafter"/>
</dbReference>
<gene>
    <name evidence="2" type="primary">109591498</name>
</gene>
<evidence type="ECO:0000259" key="1">
    <source>
        <dbReference type="Pfam" id="PF16661"/>
    </source>
</evidence>
<reference evidence="3" key="1">
    <citation type="journal article" date="2010" name="Nature">
        <title>The Amphimedon queenslandica genome and the evolution of animal complexity.</title>
        <authorList>
            <person name="Srivastava M."/>
            <person name="Simakov O."/>
            <person name="Chapman J."/>
            <person name="Fahey B."/>
            <person name="Gauthier M.E."/>
            <person name="Mitros T."/>
            <person name="Richards G.S."/>
            <person name="Conaco C."/>
            <person name="Dacre M."/>
            <person name="Hellsten U."/>
            <person name="Larroux C."/>
            <person name="Putnam N.H."/>
            <person name="Stanke M."/>
            <person name="Adamska M."/>
            <person name="Darling A."/>
            <person name="Degnan S.M."/>
            <person name="Oakley T.H."/>
            <person name="Plachetzki D.C."/>
            <person name="Zhai Y."/>
            <person name="Adamski M."/>
            <person name="Calcino A."/>
            <person name="Cummins S.F."/>
            <person name="Goodstein D.M."/>
            <person name="Harris C."/>
            <person name="Jackson D.J."/>
            <person name="Leys S.P."/>
            <person name="Shu S."/>
            <person name="Woodcroft B.J."/>
            <person name="Vervoort M."/>
            <person name="Kosik K.S."/>
            <person name="Manning G."/>
            <person name="Degnan B.M."/>
            <person name="Rokhsar D.S."/>
        </authorList>
    </citation>
    <scope>NUCLEOTIDE SEQUENCE [LARGE SCALE GENOMIC DNA]</scope>
</reference>
<dbReference type="Gene3D" id="3.60.15.10">
    <property type="entry name" value="Ribonuclease Z/Hydroxyacylglutathione hydrolase-like"/>
    <property type="match status" value="1"/>
</dbReference>
<evidence type="ECO:0000313" key="3">
    <source>
        <dbReference type="Proteomes" id="UP000007879"/>
    </source>
</evidence>
<dbReference type="SUPFAM" id="SSF56281">
    <property type="entry name" value="Metallo-hydrolase/oxidoreductase"/>
    <property type="match status" value="1"/>
</dbReference>
<feature type="domain" description="Metallo-beta-lactamase" evidence="1">
    <location>
        <begin position="37"/>
        <end position="176"/>
    </location>
</feature>
<dbReference type="GO" id="GO:0004534">
    <property type="term" value="F:5'-3' RNA exonuclease activity"/>
    <property type="evidence" value="ECO:0007669"/>
    <property type="project" value="TreeGrafter"/>
</dbReference>
<dbReference type="KEGG" id="aqu:109591498"/>
<accession>A0A1X7STM0</accession>
<dbReference type="PANTHER" id="PTHR11203">
    <property type="entry name" value="CLEAVAGE AND POLYADENYLATION SPECIFICITY FACTOR FAMILY MEMBER"/>
    <property type="match status" value="1"/>
</dbReference>
<dbReference type="InterPro" id="IPR036866">
    <property type="entry name" value="RibonucZ/Hydroxyglut_hydro"/>
</dbReference>
<protein>
    <recommendedName>
        <fullName evidence="1">Metallo-beta-lactamase domain-containing protein</fullName>
    </recommendedName>
</protein>
<dbReference type="GO" id="GO:0003723">
    <property type="term" value="F:RNA binding"/>
    <property type="evidence" value="ECO:0007669"/>
    <property type="project" value="TreeGrafter"/>
</dbReference>
<keyword evidence="3" id="KW-1185">Reference proteome</keyword>
<sequence>MSSEGGGNNGQQDREDSDLLTIRPLGAGQEVGRSCIMLEFKNKKIMLDCGIHPGLSGMDALPYTDMIESDEIDLLLITHFHLDHCGALPWFLEKTTFKGRVFMTPATKAIYRWLLSDYIKVSNISSDHMLYTEKDLEKSMDKIEIINFHQEVDVSGIKFTAYNAGHVLGAAMFMIEIAGVK</sequence>
<dbReference type="EnsemblMetazoa" id="XM_020007227.1">
    <property type="protein sequence ID" value="XP_019862786.1"/>
    <property type="gene ID" value="LOC109591498"/>
</dbReference>
<dbReference type="OrthoDB" id="10249535at2759"/>
<dbReference type="PANTHER" id="PTHR11203:SF11">
    <property type="entry name" value="CLEAVAGE AND POLYADENYLATION SPECIFICITY FACTOR SUBUNIT 3"/>
    <property type="match status" value="1"/>
</dbReference>
<name>A0A1X7STM0_AMPQE</name>
<dbReference type="AlphaFoldDB" id="A0A1X7STM0"/>
<proteinExistence type="predicted"/>
<dbReference type="Pfam" id="PF16661">
    <property type="entry name" value="Lactamase_B_6"/>
    <property type="match status" value="1"/>
</dbReference>
<reference evidence="2" key="2">
    <citation type="submission" date="2017-05" db="UniProtKB">
        <authorList>
            <consortium name="EnsemblMetazoa"/>
        </authorList>
    </citation>
    <scope>IDENTIFICATION</scope>
</reference>
<dbReference type="InParanoid" id="A0A1X7STM0"/>
<dbReference type="InterPro" id="IPR001279">
    <property type="entry name" value="Metallo-B-lactamas"/>
</dbReference>
<dbReference type="GO" id="GO:0005847">
    <property type="term" value="C:mRNA cleavage and polyadenylation specificity factor complex"/>
    <property type="evidence" value="ECO:0007669"/>
    <property type="project" value="TreeGrafter"/>
</dbReference>
<organism evidence="2">
    <name type="scientific">Amphimedon queenslandica</name>
    <name type="common">Sponge</name>
    <dbReference type="NCBI Taxonomy" id="400682"/>
    <lineage>
        <taxon>Eukaryota</taxon>
        <taxon>Metazoa</taxon>
        <taxon>Porifera</taxon>
        <taxon>Demospongiae</taxon>
        <taxon>Heteroscleromorpha</taxon>
        <taxon>Haplosclerida</taxon>
        <taxon>Niphatidae</taxon>
        <taxon>Amphimedon</taxon>
    </lineage>
</organism>